<name>A0ABY0GWZ7_9PEZI</name>
<feature type="signal peptide" evidence="1">
    <location>
        <begin position="1"/>
        <end position="17"/>
    </location>
</feature>
<accession>A0ABY0GWZ7</accession>
<evidence type="ECO:0000256" key="1">
    <source>
        <dbReference type="SAM" id="SignalP"/>
    </source>
</evidence>
<evidence type="ECO:0000313" key="3">
    <source>
        <dbReference type="Proteomes" id="UP000294003"/>
    </source>
</evidence>
<comment type="caution">
    <text evidence="2">The sequence shown here is derived from an EMBL/GenBank/DDBJ whole genome shotgun (WGS) entry which is preliminary data.</text>
</comment>
<sequence>MALRVFYLVGLVTAVLGQDIPPDFDFRAAAKSISAELNSPTFVPYSRPAQRVEEFIAAGDSYTAGTGCNGNNEIIAGDAVRGKRSYPM</sequence>
<organism evidence="2 3">
    <name type="scientific">Monosporascus cannonballus</name>
    <dbReference type="NCBI Taxonomy" id="155416"/>
    <lineage>
        <taxon>Eukaryota</taxon>
        <taxon>Fungi</taxon>
        <taxon>Dikarya</taxon>
        <taxon>Ascomycota</taxon>
        <taxon>Pezizomycotina</taxon>
        <taxon>Sordariomycetes</taxon>
        <taxon>Xylariomycetidae</taxon>
        <taxon>Xylariales</taxon>
        <taxon>Xylariales incertae sedis</taxon>
        <taxon>Monosporascus</taxon>
    </lineage>
</organism>
<protein>
    <submittedName>
        <fullName evidence="2">Uncharacterized protein</fullName>
    </submittedName>
</protein>
<keyword evidence="3" id="KW-1185">Reference proteome</keyword>
<proteinExistence type="predicted"/>
<dbReference type="EMBL" id="QJNS01000338">
    <property type="protein sequence ID" value="RYO79247.1"/>
    <property type="molecule type" value="Genomic_DNA"/>
</dbReference>
<keyword evidence="1" id="KW-0732">Signal</keyword>
<reference evidence="2 3" key="1">
    <citation type="submission" date="2018-06" db="EMBL/GenBank/DDBJ databases">
        <title>Complete Genomes of Monosporascus.</title>
        <authorList>
            <person name="Robinson A.J."/>
            <person name="Natvig D.O."/>
        </authorList>
    </citation>
    <scope>NUCLEOTIDE SEQUENCE [LARGE SCALE GENOMIC DNA]</scope>
    <source>
        <strain evidence="2 3">CBS 609.92</strain>
    </source>
</reference>
<feature type="chain" id="PRO_5047074729" evidence="1">
    <location>
        <begin position="18"/>
        <end position="88"/>
    </location>
</feature>
<evidence type="ECO:0000313" key="2">
    <source>
        <dbReference type="EMBL" id="RYO79247.1"/>
    </source>
</evidence>
<dbReference type="Proteomes" id="UP000294003">
    <property type="component" value="Unassembled WGS sequence"/>
</dbReference>
<gene>
    <name evidence="2" type="ORF">DL762_008263</name>
</gene>